<organism evidence="3 4">
    <name type="scientific">Chondromyces apiculatus DSM 436</name>
    <dbReference type="NCBI Taxonomy" id="1192034"/>
    <lineage>
        <taxon>Bacteria</taxon>
        <taxon>Pseudomonadati</taxon>
        <taxon>Myxococcota</taxon>
        <taxon>Polyangia</taxon>
        <taxon>Polyangiales</taxon>
        <taxon>Polyangiaceae</taxon>
        <taxon>Chondromyces</taxon>
    </lineage>
</organism>
<feature type="chain" id="PRO_5001496612" description="ABC-type transport auxiliary lipoprotein component domain-containing protein" evidence="1">
    <location>
        <begin position="23"/>
        <end position="224"/>
    </location>
</feature>
<keyword evidence="1" id="KW-0732">Signal</keyword>
<evidence type="ECO:0000256" key="1">
    <source>
        <dbReference type="SAM" id="SignalP"/>
    </source>
</evidence>
<dbReference type="Gene3D" id="3.40.50.10610">
    <property type="entry name" value="ABC-type transport auxiliary lipoprotein component"/>
    <property type="match status" value="1"/>
</dbReference>
<dbReference type="Pfam" id="PF03886">
    <property type="entry name" value="ABC_trans_aux"/>
    <property type="match status" value="1"/>
</dbReference>
<dbReference type="STRING" id="1192034.CAP_6882"/>
<dbReference type="InterPro" id="IPR005586">
    <property type="entry name" value="ABC_trans_aux"/>
</dbReference>
<proteinExistence type="predicted"/>
<gene>
    <name evidence="3" type="ORF">CAP_6882</name>
</gene>
<reference evidence="3 4" key="1">
    <citation type="submission" date="2013-05" db="EMBL/GenBank/DDBJ databases">
        <title>Genome assembly of Chondromyces apiculatus DSM 436.</title>
        <authorList>
            <person name="Sharma G."/>
            <person name="Khatri I."/>
            <person name="Kaur C."/>
            <person name="Mayilraj S."/>
            <person name="Subramanian S."/>
        </authorList>
    </citation>
    <scope>NUCLEOTIDE SEQUENCE [LARGE SCALE GENOMIC DNA]</scope>
    <source>
        <strain evidence="3 4">DSM 436</strain>
    </source>
</reference>
<evidence type="ECO:0000259" key="2">
    <source>
        <dbReference type="Pfam" id="PF03886"/>
    </source>
</evidence>
<sequence length="224" mass="24707">MMQIPRALGALFAAALSLNASACALLTKSDPTTFRYYTPERLAPPETPAELAAPKPDADPAYKLRLRAVRAAEHLKERIVFRDSPAELGFHDELRWAELPEDSLRRILSAALFENRKIQQVIAGAAATLEVEMIALEEVRKPRHAGRVQIMFLVHDGNLVRFRETVTVEHPIPEDKEDEPEAIVGAISDALATAVDRIVTRTLTELGSITPTRPSTTPEPPPLP</sequence>
<dbReference type="SUPFAM" id="SSF159594">
    <property type="entry name" value="XCC0632-like"/>
    <property type="match status" value="1"/>
</dbReference>
<comment type="caution">
    <text evidence="3">The sequence shown here is derived from an EMBL/GenBank/DDBJ whole genome shotgun (WGS) entry which is preliminary data.</text>
</comment>
<feature type="domain" description="ABC-type transport auxiliary lipoprotein component" evidence="2">
    <location>
        <begin position="52"/>
        <end position="198"/>
    </location>
</feature>
<dbReference type="AlphaFoldDB" id="A0A017TGA9"/>
<name>A0A017TGA9_9BACT</name>
<feature type="signal peptide" evidence="1">
    <location>
        <begin position="1"/>
        <end position="22"/>
    </location>
</feature>
<dbReference type="Proteomes" id="UP000019678">
    <property type="component" value="Unassembled WGS sequence"/>
</dbReference>
<accession>A0A017TGA9</accession>
<evidence type="ECO:0000313" key="3">
    <source>
        <dbReference type="EMBL" id="EYF07860.1"/>
    </source>
</evidence>
<dbReference type="EMBL" id="ASRX01000006">
    <property type="protein sequence ID" value="EYF07860.1"/>
    <property type="molecule type" value="Genomic_DNA"/>
</dbReference>
<keyword evidence="4" id="KW-1185">Reference proteome</keyword>
<evidence type="ECO:0000313" key="4">
    <source>
        <dbReference type="Proteomes" id="UP000019678"/>
    </source>
</evidence>
<protein>
    <recommendedName>
        <fullName evidence="2">ABC-type transport auxiliary lipoprotein component domain-containing protein</fullName>
    </recommendedName>
</protein>